<dbReference type="InterPro" id="IPR000326">
    <property type="entry name" value="PAP2/HPO"/>
</dbReference>
<dbReference type="PANTHER" id="PTHR14969:SF13">
    <property type="entry name" value="AT30094P"/>
    <property type="match status" value="1"/>
</dbReference>
<dbReference type="Proteomes" id="UP000672011">
    <property type="component" value="Chromosome"/>
</dbReference>
<feature type="transmembrane region" description="Helical" evidence="1">
    <location>
        <begin position="181"/>
        <end position="201"/>
    </location>
</feature>
<protein>
    <submittedName>
        <fullName evidence="3">Phosphatase PAP2 family protein</fullName>
    </submittedName>
</protein>
<evidence type="ECO:0000313" key="3">
    <source>
        <dbReference type="EMBL" id="QTV06891.1"/>
    </source>
</evidence>
<sequence length="221" mass="25913">MNSKDLIQNIWPFFIVFFCYNFIALAMTQYFGRDDFHLIVNQFHTPFLDTFFKFYTDYGTTGFLFVLITYIAYKSNWITLGYALITEGIASLINTLVKKTYFKHVHRPSYYFNQKHIDLYLIEGDRLQIPYTFPSGHTLLAVIIAMTLCTMIKNRVLQFIIALHFPLIAFSRIYLSKHFAIDTIGGAMLGFFTFILVYYILNNLNKDFLYKPIIKRKNAAG</sequence>
<name>A0ABX7XG49_9FLAO</name>
<evidence type="ECO:0000256" key="1">
    <source>
        <dbReference type="SAM" id="Phobius"/>
    </source>
</evidence>
<feature type="transmembrane region" description="Helical" evidence="1">
    <location>
        <begin position="156"/>
        <end position="175"/>
    </location>
</feature>
<reference evidence="3 4" key="1">
    <citation type="journal article" date="2021" name="Int. J. Syst. Evol. Microbiol.">
        <title>Faecalibacter bovis sp. nov., isolated from cow faeces.</title>
        <authorList>
            <person name="Li F."/>
            <person name="Zhao W."/>
            <person name="Hong Q."/>
            <person name="Shao Q."/>
            <person name="Song J."/>
            <person name="Yang S."/>
        </authorList>
    </citation>
    <scope>NUCLEOTIDE SEQUENCE [LARGE SCALE GENOMIC DNA]</scope>
    <source>
        <strain evidence="3 4">ZY171143</strain>
    </source>
</reference>
<feature type="domain" description="Phosphatidic acid phosphatase type 2/haloperoxidase" evidence="2">
    <location>
        <begin position="79"/>
        <end position="198"/>
    </location>
</feature>
<keyword evidence="1" id="KW-0472">Membrane</keyword>
<dbReference type="EMBL" id="CP072842">
    <property type="protein sequence ID" value="QTV06891.1"/>
    <property type="molecule type" value="Genomic_DNA"/>
</dbReference>
<dbReference type="Gene3D" id="1.20.144.10">
    <property type="entry name" value="Phosphatidic acid phosphatase type 2/haloperoxidase"/>
    <property type="match status" value="1"/>
</dbReference>
<dbReference type="PANTHER" id="PTHR14969">
    <property type="entry name" value="SPHINGOSINE-1-PHOSPHATE PHOSPHOHYDROLASE"/>
    <property type="match status" value="1"/>
</dbReference>
<keyword evidence="4" id="KW-1185">Reference proteome</keyword>
<feature type="transmembrane region" description="Helical" evidence="1">
    <location>
        <begin position="52"/>
        <end position="73"/>
    </location>
</feature>
<dbReference type="InterPro" id="IPR036938">
    <property type="entry name" value="PAP2/HPO_sf"/>
</dbReference>
<keyword evidence="1" id="KW-1133">Transmembrane helix</keyword>
<accession>A0ABX7XG49</accession>
<gene>
    <name evidence="3" type="ORF">J9309_06180</name>
</gene>
<dbReference type="Pfam" id="PF01569">
    <property type="entry name" value="PAP2"/>
    <property type="match status" value="1"/>
</dbReference>
<feature type="transmembrane region" description="Helical" evidence="1">
    <location>
        <begin position="80"/>
        <end position="97"/>
    </location>
</feature>
<organism evidence="3 4">
    <name type="scientific">Faecalibacter bovis</name>
    <dbReference type="NCBI Taxonomy" id="2898187"/>
    <lineage>
        <taxon>Bacteria</taxon>
        <taxon>Pseudomonadati</taxon>
        <taxon>Bacteroidota</taxon>
        <taxon>Flavobacteriia</taxon>
        <taxon>Flavobacteriales</taxon>
        <taxon>Weeksellaceae</taxon>
        <taxon>Faecalibacter</taxon>
    </lineage>
</organism>
<proteinExistence type="predicted"/>
<dbReference type="SUPFAM" id="SSF48317">
    <property type="entry name" value="Acid phosphatase/Vanadium-dependent haloperoxidase"/>
    <property type="match status" value="1"/>
</dbReference>
<reference evidence="4" key="2">
    <citation type="submission" date="2021-04" db="EMBL/GenBank/DDBJ databases">
        <title>Taxonomy of Flavobacteriaceae bacterium ZY171143.</title>
        <authorList>
            <person name="Li F."/>
        </authorList>
    </citation>
    <scope>NUCLEOTIDE SEQUENCE [LARGE SCALE GENOMIC DNA]</scope>
    <source>
        <strain evidence="4">ZY171143</strain>
    </source>
</reference>
<feature type="transmembrane region" description="Helical" evidence="1">
    <location>
        <begin position="12"/>
        <end position="32"/>
    </location>
</feature>
<keyword evidence="1" id="KW-0812">Transmembrane</keyword>
<dbReference type="SMART" id="SM00014">
    <property type="entry name" value="acidPPc"/>
    <property type="match status" value="1"/>
</dbReference>
<evidence type="ECO:0000313" key="4">
    <source>
        <dbReference type="Proteomes" id="UP000672011"/>
    </source>
</evidence>
<evidence type="ECO:0000259" key="2">
    <source>
        <dbReference type="SMART" id="SM00014"/>
    </source>
</evidence>
<dbReference type="RefSeq" id="WP_230477675.1">
    <property type="nucleotide sequence ID" value="NZ_CP072842.1"/>
</dbReference>